<keyword evidence="4" id="KW-1185">Reference proteome</keyword>
<sequence length="431" mass="48626">MLFYIKVNFLVSLVKVFARNRNGFFSPHIYMSRVFSTLFLLIIIFGSYLSFTDIKSEPKIVEPEPEAWEMDESLAKYLEEFEQDFEEGLNEEQIPGAAVAIVKNGRIVLQKGFGVKEKGTSEEVDGNTVFRLGSISKGFASVLTGVMVQEGAVSWDKPVSNYLAEFKLHDPEQTDRVRIRHLLSHTSGLPRHAYTNLVEEGLSLDRIISRLEHVPLISKEGKQLAYQNAAYSTIEKVLEVQTDTDFNALLNEKLFEPLAMDHSSANYDSIRYSGNTALPHVYHSRSRGRVPVSISEKYYNAVSSGGINASASDMGKWLLLLTGHHPEVISENTLQEIYDPFVTIHNRRYSRYWSGVNESHYGMGWRVLDNHGQKIVYHGGYVNGYRSEIAFAPEDGLGICILINTSSSYPLTVIPDFFNYFKSNSSEVSSE</sequence>
<dbReference type="Pfam" id="PF00144">
    <property type="entry name" value="Beta-lactamase"/>
    <property type="match status" value="1"/>
</dbReference>
<dbReference type="SUPFAM" id="SSF56601">
    <property type="entry name" value="beta-lactamase/transpeptidase-like"/>
    <property type="match status" value="1"/>
</dbReference>
<feature type="domain" description="Beta-lactamase-related" evidence="2">
    <location>
        <begin position="81"/>
        <end position="408"/>
    </location>
</feature>
<dbReference type="Proteomes" id="UP000184041">
    <property type="component" value="Unassembled WGS sequence"/>
</dbReference>
<dbReference type="PANTHER" id="PTHR46825:SF15">
    <property type="entry name" value="BETA-LACTAMASE-RELATED DOMAIN-CONTAINING PROTEIN"/>
    <property type="match status" value="1"/>
</dbReference>
<dbReference type="STRING" id="1194090.SAMN05443144_1103"/>
<proteinExistence type="predicted"/>
<keyword evidence="1" id="KW-0812">Transmembrane</keyword>
<evidence type="ECO:0000256" key="1">
    <source>
        <dbReference type="SAM" id="Phobius"/>
    </source>
</evidence>
<name>A0A1M5CKG2_9BACT</name>
<dbReference type="AlphaFoldDB" id="A0A1M5CKG2"/>
<organism evidence="3 4">
    <name type="scientific">Fodinibius roseus</name>
    <dbReference type="NCBI Taxonomy" id="1194090"/>
    <lineage>
        <taxon>Bacteria</taxon>
        <taxon>Pseudomonadati</taxon>
        <taxon>Balneolota</taxon>
        <taxon>Balneolia</taxon>
        <taxon>Balneolales</taxon>
        <taxon>Balneolaceae</taxon>
        <taxon>Fodinibius</taxon>
    </lineage>
</organism>
<evidence type="ECO:0000313" key="3">
    <source>
        <dbReference type="EMBL" id="SHF54902.1"/>
    </source>
</evidence>
<dbReference type="InterPro" id="IPR050491">
    <property type="entry name" value="AmpC-like"/>
</dbReference>
<reference evidence="3 4" key="1">
    <citation type="submission" date="2016-11" db="EMBL/GenBank/DDBJ databases">
        <authorList>
            <person name="Jaros S."/>
            <person name="Januszkiewicz K."/>
            <person name="Wedrychowicz H."/>
        </authorList>
    </citation>
    <scope>NUCLEOTIDE SEQUENCE [LARGE SCALE GENOMIC DNA]</scope>
    <source>
        <strain evidence="3 4">DSM 21986</strain>
    </source>
</reference>
<keyword evidence="1" id="KW-1133">Transmembrane helix</keyword>
<dbReference type="EMBL" id="FQUS01000010">
    <property type="protein sequence ID" value="SHF54902.1"/>
    <property type="molecule type" value="Genomic_DNA"/>
</dbReference>
<evidence type="ECO:0000313" key="4">
    <source>
        <dbReference type="Proteomes" id="UP000184041"/>
    </source>
</evidence>
<protein>
    <submittedName>
        <fullName evidence="3">Beta-lactamase class C</fullName>
    </submittedName>
</protein>
<dbReference type="Gene3D" id="3.40.710.10">
    <property type="entry name" value="DD-peptidase/beta-lactamase superfamily"/>
    <property type="match status" value="1"/>
</dbReference>
<feature type="transmembrane region" description="Helical" evidence="1">
    <location>
        <begin position="30"/>
        <end position="51"/>
    </location>
</feature>
<keyword evidence="1" id="KW-0472">Membrane</keyword>
<dbReference type="InterPro" id="IPR012338">
    <property type="entry name" value="Beta-lactam/transpept-like"/>
</dbReference>
<evidence type="ECO:0000259" key="2">
    <source>
        <dbReference type="Pfam" id="PF00144"/>
    </source>
</evidence>
<dbReference type="InterPro" id="IPR001466">
    <property type="entry name" value="Beta-lactam-related"/>
</dbReference>
<dbReference type="OrthoDB" id="1522765at2"/>
<gene>
    <name evidence="3" type="ORF">SAMN05443144_1103</name>
</gene>
<accession>A0A1M5CKG2</accession>
<dbReference type="PANTHER" id="PTHR46825">
    <property type="entry name" value="D-ALANYL-D-ALANINE-CARBOXYPEPTIDASE/ENDOPEPTIDASE AMPH"/>
    <property type="match status" value="1"/>
</dbReference>